<reference evidence="4 5" key="1">
    <citation type="submission" date="2017-08" db="EMBL/GenBank/DDBJ databases">
        <title>Infants hospitalized years apart are colonized by the same room-sourced microbial strains.</title>
        <authorList>
            <person name="Brooks B."/>
            <person name="Olm M.R."/>
            <person name="Firek B.A."/>
            <person name="Baker R."/>
            <person name="Thomas B.C."/>
            <person name="Morowitz M.J."/>
            <person name="Banfield J.F."/>
        </authorList>
    </citation>
    <scope>NUCLEOTIDE SEQUENCE [LARGE SCALE GENOMIC DNA]</scope>
    <source>
        <strain evidence="4">S2_012_000_R2_81</strain>
    </source>
</reference>
<dbReference type="Proteomes" id="UP000249633">
    <property type="component" value="Unassembled WGS sequence"/>
</dbReference>
<dbReference type="PANTHER" id="PTHR35936">
    <property type="entry name" value="MEMBRANE-BOUND LYTIC MUREIN TRANSGLYCOSYLASE F"/>
    <property type="match status" value="1"/>
</dbReference>
<dbReference type="AlphaFoldDB" id="A0A2W5FTZ2"/>
<feature type="signal peptide" evidence="2">
    <location>
        <begin position="1"/>
        <end position="22"/>
    </location>
</feature>
<evidence type="ECO:0000313" key="4">
    <source>
        <dbReference type="EMBL" id="PZP34512.1"/>
    </source>
</evidence>
<dbReference type="Pfam" id="PF00497">
    <property type="entry name" value="SBP_bac_3"/>
    <property type="match status" value="1"/>
</dbReference>
<dbReference type="PANTHER" id="PTHR35936:SF6">
    <property type="entry name" value="AMINO ACID ABC TRANSPORTER SUBSTRATE-BINDING PAAT FAMILY PROTEIN"/>
    <property type="match status" value="1"/>
</dbReference>
<dbReference type="EMBL" id="QFOD01000004">
    <property type="protein sequence ID" value="PZP34512.1"/>
    <property type="molecule type" value="Genomic_DNA"/>
</dbReference>
<keyword evidence="1 2" id="KW-0732">Signal</keyword>
<sequence length="261" mass="29113">MRRRLLSTLTGLLLIAAGSGVAAGPARTVVIGAENDWYPYSGEIAGQAHGMTVDLVRAAFAAVSIEARFELLPYARCMAQTKAGTLLACFNTTRTDLIERDYLWPARPMFEERFVIYARKDHPVQPSLGVRDLEGQSVAVTRGYEYGSEFDGNTRVQRVVTNHDESNFRMVQLGRARYTLAPEVNTRLLFQRHPDLAGQFRIVGQFPSFGLYTAFSRQHADGAALLAAFDEGMRRITASGQARAIQERWRRRAETGAEQQP</sequence>
<evidence type="ECO:0000313" key="5">
    <source>
        <dbReference type="Proteomes" id="UP000249633"/>
    </source>
</evidence>
<evidence type="ECO:0000256" key="1">
    <source>
        <dbReference type="ARBA" id="ARBA00022729"/>
    </source>
</evidence>
<evidence type="ECO:0000256" key="2">
    <source>
        <dbReference type="SAM" id="SignalP"/>
    </source>
</evidence>
<protein>
    <recommendedName>
        <fullName evidence="3">Solute-binding protein family 3/N-terminal domain-containing protein</fullName>
    </recommendedName>
</protein>
<feature type="domain" description="Solute-binding protein family 3/N-terminal" evidence="3">
    <location>
        <begin position="29"/>
        <end position="249"/>
    </location>
</feature>
<name>A0A2W5FTZ2_9BURK</name>
<dbReference type="InterPro" id="IPR001638">
    <property type="entry name" value="Solute-binding_3/MltF_N"/>
</dbReference>
<dbReference type="SUPFAM" id="SSF53850">
    <property type="entry name" value="Periplasmic binding protein-like II"/>
    <property type="match status" value="1"/>
</dbReference>
<gene>
    <name evidence="4" type="ORF">DI603_06050</name>
</gene>
<proteinExistence type="predicted"/>
<feature type="chain" id="PRO_5015985308" description="Solute-binding protein family 3/N-terminal domain-containing protein" evidence="2">
    <location>
        <begin position="23"/>
        <end position="261"/>
    </location>
</feature>
<organism evidence="4 5">
    <name type="scientific">Roseateles depolymerans</name>
    <dbReference type="NCBI Taxonomy" id="76731"/>
    <lineage>
        <taxon>Bacteria</taxon>
        <taxon>Pseudomonadati</taxon>
        <taxon>Pseudomonadota</taxon>
        <taxon>Betaproteobacteria</taxon>
        <taxon>Burkholderiales</taxon>
        <taxon>Sphaerotilaceae</taxon>
        <taxon>Roseateles</taxon>
    </lineage>
</organism>
<dbReference type="Gene3D" id="3.40.190.10">
    <property type="entry name" value="Periplasmic binding protein-like II"/>
    <property type="match status" value="2"/>
</dbReference>
<accession>A0A2W5FTZ2</accession>
<comment type="caution">
    <text evidence="4">The sequence shown here is derived from an EMBL/GenBank/DDBJ whole genome shotgun (WGS) entry which is preliminary data.</text>
</comment>
<evidence type="ECO:0000259" key="3">
    <source>
        <dbReference type="Pfam" id="PF00497"/>
    </source>
</evidence>